<evidence type="ECO:0000313" key="3">
    <source>
        <dbReference type="Proteomes" id="UP000015103"/>
    </source>
</evidence>
<organism evidence="2 3">
    <name type="scientific">Rhodnius prolixus</name>
    <name type="common">Triatomid bug</name>
    <dbReference type="NCBI Taxonomy" id="13249"/>
    <lineage>
        <taxon>Eukaryota</taxon>
        <taxon>Metazoa</taxon>
        <taxon>Ecdysozoa</taxon>
        <taxon>Arthropoda</taxon>
        <taxon>Hexapoda</taxon>
        <taxon>Insecta</taxon>
        <taxon>Pterygota</taxon>
        <taxon>Neoptera</taxon>
        <taxon>Paraneoptera</taxon>
        <taxon>Hemiptera</taxon>
        <taxon>Heteroptera</taxon>
        <taxon>Panheteroptera</taxon>
        <taxon>Cimicomorpha</taxon>
        <taxon>Reduviidae</taxon>
        <taxon>Triatominae</taxon>
        <taxon>Rhodnius</taxon>
    </lineage>
</organism>
<dbReference type="EnsemblMetazoa" id="RPRC017866.R190">
    <property type="protein sequence ID" value="RPRC017866.P190"/>
    <property type="gene ID" value="RPRC017866"/>
</dbReference>
<reference evidence="2" key="1">
    <citation type="submission" date="2025-05" db="UniProtKB">
        <authorList>
            <consortium name="EnsemblMetazoa"/>
        </authorList>
    </citation>
    <scope>IDENTIFICATION</scope>
</reference>
<proteinExistence type="predicted"/>
<feature type="region of interest" description="Disordered" evidence="1">
    <location>
        <begin position="17"/>
        <end position="39"/>
    </location>
</feature>
<name>A0ABL0EJX9_RHOPR</name>
<dbReference type="EMBL" id="ACPB03001098">
    <property type="status" value="NOT_ANNOTATED_CDS"/>
    <property type="molecule type" value="Genomic_DNA"/>
</dbReference>
<evidence type="ECO:0000256" key="1">
    <source>
        <dbReference type="SAM" id="MobiDB-lite"/>
    </source>
</evidence>
<dbReference type="Proteomes" id="UP000015103">
    <property type="component" value="Unassembled WGS sequence"/>
</dbReference>
<accession>A0ABL0EJX9</accession>
<evidence type="ECO:0000313" key="2">
    <source>
        <dbReference type="EnsemblMetazoa" id="RPRC017866.P190"/>
    </source>
</evidence>
<protein>
    <submittedName>
        <fullName evidence="2">Uncharacterized protein</fullName>
    </submittedName>
</protein>
<keyword evidence="3" id="KW-1185">Reference proteome</keyword>
<sequence length="78" mass="8884">MQSLRYPYLMVATKKKVMEDSPNLNRGSPGEERSERKQPIPLMEMNVKKRTSERASLKLETKVDSVLSFNTDLAITGL</sequence>
<feature type="compositionally biased region" description="Basic and acidic residues" evidence="1">
    <location>
        <begin position="29"/>
        <end position="38"/>
    </location>
</feature>